<reference evidence="3 4" key="1">
    <citation type="submission" date="2023-06" db="EMBL/GenBank/DDBJ databases">
        <title>Draft genome sequence of Novosphingobium sp. strain IK01.</title>
        <authorList>
            <person name="Hatamoto M."/>
            <person name="Ikarashi T."/>
            <person name="Yamaguchi T."/>
        </authorList>
    </citation>
    <scope>NUCLEOTIDE SEQUENCE [LARGE SCALE GENOMIC DNA]</scope>
    <source>
        <strain evidence="3 4">IK01</strain>
    </source>
</reference>
<evidence type="ECO:0000256" key="1">
    <source>
        <dbReference type="SAM" id="SignalP"/>
    </source>
</evidence>
<dbReference type="InterPro" id="IPR042047">
    <property type="entry name" value="SleB_dom1"/>
</dbReference>
<organism evidence="3 4">
    <name type="scientific">Novosphingobium pituita</name>
    <dbReference type="NCBI Taxonomy" id="3056842"/>
    <lineage>
        <taxon>Bacteria</taxon>
        <taxon>Pseudomonadati</taxon>
        <taxon>Pseudomonadota</taxon>
        <taxon>Alphaproteobacteria</taxon>
        <taxon>Sphingomonadales</taxon>
        <taxon>Sphingomonadaceae</taxon>
        <taxon>Novosphingobium</taxon>
    </lineage>
</organism>
<dbReference type="InterPro" id="IPR011105">
    <property type="entry name" value="Cell_wall_hydrolase_SleB"/>
</dbReference>
<gene>
    <name evidence="3" type="ORF">NUTIK01_21940</name>
</gene>
<evidence type="ECO:0000259" key="2">
    <source>
        <dbReference type="Pfam" id="PF07486"/>
    </source>
</evidence>
<sequence length="226" mass="23392">MIVPFHVARVSGAVRKAVYGIIAFAALCGVSAVQAEDTVHVIASNGISKAGPQDLMVAVPEGPANGAISASAPQSAALAAFAPQAPAGAPASLADLVEATPLPASLSPELECLAGAVYFESKSESLAGQLAVARVIVARSHSGRYPSSYCGVVYQPSQFSFVHGHTMPAISHTSRYWANAARIAQIADQGSWKSPVEGALFFHAARVSPRWGKTRLAAIGGHVFYR</sequence>
<dbReference type="RefSeq" id="WP_317975102.1">
    <property type="nucleotide sequence ID" value="NZ_BTFW01000001.1"/>
</dbReference>
<dbReference type="Pfam" id="PF07486">
    <property type="entry name" value="Hydrolase_2"/>
    <property type="match status" value="1"/>
</dbReference>
<dbReference type="EMBL" id="BTFW01000001">
    <property type="protein sequence ID" value="GMM61417.1"/>
    <property type="molecule type" value="Genomic_DNA"/>
</dbReference>
<evidence type="ECO:0000313" key="4">
    <source>
        <dbReference type="Proteomes" id="UP001187221"/>
    </source>
</evidence>
<keyword evidence="1" id="KW-0732">Signal</keyword>
<name>A0ABQ6P941_9SPHN</name>
<dbReference type="Proteomes" id="UP001187221">
    <property type="component" value="Unassembled WGS sequence"/>
</dbReference>
<keyword evidence="4" id="KW-1185">Reference proteome</keyword>
<evidence type="ECO:0000313" key="3">
    <source>
        <dbReference type="EMBL" id="GMM61417.1"/>
    </source>
</evidence>
<feature type="domain" description="Cell wall hydrolase SleB" evidence="2">
    <location>
        <begin position="124"/>
        <end position="225"/>
    </location>
</feature>
<feature type="chain" id="PRO_5046221057" description="Cell wall hydrolase SleB domain-containing protein" evidence="1">
    <location>
        <begin position="36"/>
        <end position="226"/>
    </location>
</feature>
<protein>
    <recommendedName>
        <fullName evidence="2">Cell wall hydrolase SleB domain-containing protein</fullName>
    </recommendedName>
</protein>
<feature type="signal peptide" evidence="1">
    <location>
        <begin position="1"/>
        <end position="35"/>
    </location>
</feature>
<dbReference type="Gene3D" id="1.10.10.2520">
    <property type="entry name" value="Cell wall hydrolase SleB, domain 1"/>
    <property type="match status" value="1"/>
</dbReference>
<comment type="caution">
    <text evidence="3">The sequence shown here is derived from an EMBL/GenBank/DDBJ whole genome shotgun (WGS) entry which is preliminary data.</text>
</comment>
<accession>A0ABQ6P941</accession>
<proteinExistence type="predicted"/>